<dbReference type="Proteomes" id="UP000503162">
    <property type="component" value="Chromosome"/>
</dbReference>
<dbReference type="RefSeq" id="WP_166227101.1">
    <property type="nucleotide sequence ID" value="NZ_CP049989.1"/>
</dbReference>
<evidence type="ECO:0000313" key="2">
    <source>
        <dbReference type="EMBL" id="QIM52499.1"/>
    </source>
</evidence>
<dbReference type="InterPro" id="IPR049202">
    <property type="entry name" value="DUF6817"/>
</dbReference>
<dbReference type="KEGG" id="hcz:G9Q37_10250"/>
<gene>
    <name evidence="2" type="ORF">G9Q37_10250</name>
</gene>
<organism evidence="2 3">
    <name type="scientific">Hydrogenophaga crocea</name>
    <dbReference type="NCBI Taxonomy" id="2716225"/>
    <lineage>
        <taxon>Bacteria</taxon>
        <taxon>Pseudomonadati</taxon>
        <taxon>Pseudomonadota</taxon>
        <taxon>Betaproteobacteria</taxon>
        <taxon>Burkholderiales</taxon>
        <taxon>Comamonadaceae</taxon>
        <taxon>Hydrogenophaga</taxon>
    </lineage>
</organism>
<protein>
    <recommendedName>
        <fullName evidence="1">DUF6817 domain-containing protein</fullName>
    </recommendedName>
</protein>
<evidence type="ECO:0000259" key="1">
    <source>
        <dbReference type="Pfam" id="PF20680"/>
    </source>
</evidence>
<dbReference type="EMBL" id="CP049989">
    <property type="protein sequence ID" value="QIM52499.1"/>
    <property type="molecule type" value="Genomic_DNA"/>
</dbReference>
<keyword evidence="3" id="KW-1185">Reference proteome</keyword>
<sequence>MSRLLFTARALLDSLSLDLVPHGNGQLHDHLVRTAAYLHGWGFDDEVCAAGMFHSILGTSHYSYRALPLHDMPRLVSAIGSHAARLVGLFAVARRPVGPAHALVTGRLGLLHGGEEAVSPREACDLVSIEYANLVDQGGEAALLKELHHLPLSPMTRANDAVMRSWGSALLALRA</sequence>
<feature type="domain" description="DUF6817" evidence="1">
    <location>
        <begin position="13"/>
        <end position="95"/>
    </location>
</feature>
<dbReference type="Pfam" id="PF20680">
    <property type="entry name" value="DUF6817"/>
    <property type="match status" value="1"/>
</dbReference>
<dbReference type="AlphaFoldDB" id="A0A6G8IHB0"/>
<proteinExistence type="predicted"/>
<evidence type="ECO:0000313" key="3">
    <source>
        <dbReference type="Proteomes" id="UP000503162"/>
    </source>
</evidence>
<reference evidence="2 3" key="1">
    <citation type="submission" date="2020-03" db="EMBL/GenBank/DDBJ databases">
        <title>Hydrogenophaga sp. nov. isolated from cyanobacterial mat.</title>
        <authorList>
            <person name="Thorat V."/>
            <person name="Kirdat K."/>
            <person name="Tiwarekar B."/>
            <person name="Costa E.D."/>
            <person name="Yadav A."/>
        </authorList>
    </citation>
    <scope>NUCLEOTIDE SEQUENCE [LARGE SCALE GENOMIC DNA]</scope>
    <source>
        <strain evidence="2 3">BA0156</strain>
    </source>
</reference>
<accession>A0A6G8IHB0</accession>
<name>A0A6G8IHB0_9BURK</name>